<dbReference type="SUPFAM" id="SSF50249">
    <property type="entry name" value="Nucleic acid-binding proteins"/>
    <property type="match status" value="1"/>
</dbReference>
<comment type="caution">
    <text evidence="1">The sequence shown here is derived from an EMBL/GenBank/DDBJ whole genome shotgun (WGS) entry which is preliminary data.</text>
</comment>
<organism evidence="1 2">
    <name type="scientific">Deinandra increscens subsp. villosa</name>
    <dbReference type="NCBI Taxonomy" id="3103831"/>
    <lineage>
        <taxon>Eukaryota</taxon>
        <taxon>Viridiplantae</taxon>
        <taxon>Streptophyta</taxon>
        <taxon>Embryophyta</taxon>
        <taxon>Tracheophyta</taxon>
        <taxon>Spermatophyta</taxon>
        <taxon>Magnoliopsida</taxon>
        <taxon>eudicotyledons</taxon>
        <taxon>Gunneridae</taxon>
        <taxon>Pentapetalae</taxon>
        <taxon>asterids</taxon>
        <taxon>campanulids</taxon>
        <taxon>Asterales</taxon>
        <taxon>Asteraceae</taxon>
        <taxon>Asteroideae</taxon>
        <taxon>Heliantheae alliance</taxon>
        <taxon>Madieae</taxon>
        <taxon>Madiinae</taxon>
        <taxon>Deinandra</taxon>
    </lineage>
</organism>
<dbReference type="PANTHER" id="PTHR48463">
    <property type="entry name" value="DUF223 DOMAIN-CONTAINING PROTEIN"/>
    <property type="match status" value="1"/>
</dbReference>
<reference evidence="1 2" key="1">
    <citation type="submission" date="2024-04" db="EMBL/GenBank/DDBJ databases">
        <title>The reference genome of an endangered Asteraceae, Deinandra increscens subsp. villosa, native to the Central Coast of California.</title>
        <authorList>
            <person name="Guilliams M."/>
            <person name="Hasenstab-Lehman K."/>
            <person name="Meyer R."/>
            <person name="Mcevoy S."/>
        </authorList>
    </citation>
    <scope>NUCLEOTIDE SEQUENCE [LARGE SCALE GENOMIC DNA]</scope>
    <source>
        <tissue evidence="1">Leaf</tissue>
    </source>
</reference>
<name>A0AAP0DCQ2_9ASTR</name>
<dbReference type="Proteomes" id="UP001408789">
    <property type="component" value="Unassembled WGS sequence"/>
</dbReference>
<dbReference type="AlphaFoldDB" id="A0AAP0DCQ2"/>
<dbReference type="PANTHER" id="PTHR48463:SF1">
    <property type="entry name" value="DUF223 DOMAIN-CONTAINING PROTEIN"/>
    <property type="match status" value="1"/>
</dbReference>
<evidence type="ECO:0000313" key="2">
    <source>
        <dbReference type="Proteomes" id="UP001408789"/>
    </source>
</evidence>
<keyword evidence="2" id="KW-1185">Reference proteome</keyword>
<protein>
    <submittedName>
        <fullName evidence="1">Uncharacterized protein</fullName>
    </submittedName>
</protein>
<sequence length="206" mass="22918">MVNHRLSRKSKPLSASSTARIHYTQRTNALNPNEISNVVTVNTPLAEVISSYHQYLSSASNATSSNNLSANASEELLLVDGIPIFQQSVNRSSSYLYLDYIGILERIEDGETKFHDPFVRLTLKNLRGNRIRVSLWKEIIISLERFDREALDHASQPCIIAVAAVKVLKPQGWLQLNSTAATFVYINPDIEAASNMLAGYICPILS</sequence>
<dbReference type="InterPro" id="IPR012340">
    <property type="entry name" value="NA-bd_OB-fold"/>
</dbReference>
<evidence type="ECO:0000313" key="1">
    <source>
        <dbReference type="EMBL" id="KAK9070535.1"/>
    </source>
</evidence>
<gene>
    <name evidence="1" type="ORF">SSX86_010937</name>
</gene>
<accession>A0AAP0DCQ2</accession>
<dbReference type="EMBL" id="JBCNJP010000012">
    <property type="protein sequence ID" value="KAK9070535.1"/>
    <property type="molecule type" value="Genomic_DNA"/>
</dbReference>
<proteinExistence type="predicted"/>
<dbReference type="Gene3D" id="2.40.50.140">
    <property type="entry name" value="Nucleic acid-binding proteins"/>
    <property type="match status" value="1"/>
</dbReference>